<dbReference type="InterPro" id="IPR023298">
    <property type="entry name" value="ATPase_P-typ_TM_dom_sf"/>
</dbReference>
<dbReference type="Pfam" id="PF13246">
    <property type="entry name" value="Cation_ATPase"/>
    <property type="match status" value="1"/>
</dbReference>
<dbReference type="PROSITE" id="PS00154">
    <property type="entry name" value="ATPASE_E1_E2"/>
    <property type="match status" value="1"/>
</dbReference>
<dbReference type="Pfam" id="PF00122">
    <property type="entry name" value="E1-E2_ATPase"/>
    <property type="match status" value="1"/>
</dbReference>
<evidence type="ECO:0000256" key="3">
    <source>
        <dbReference type="ARBA" id="ARBA00022475"/>
    </source>
</evidence>
<gene>
    <name evidence="12" type="ORF">J2Z63_000500</name>
</gene>
<feature type="transmembrane region" description="Helical" evidence="10">
    <location>
        <begin position="755"/>
        <end position="778"/>
    </location>
</feature>
<dbReference type="Gene3D" id="3.40.50.1000">
    <property type="entry name" value="HAD superfamily/HAD-like"/>
    <property type="match status" value="1"/>
</dbReference>
<keyword evidence="5" id="KW-0547">Nucleotide-binding</keyword>
<dbReference type="InterPro" id="IPR006068">
    <property type="entry name" value="ATPase_P-typ_cation-transptr_C"/>
</dbReference>
<dbReference type="RefSeq" id="WP_307444890.1">
    <property type="nucleotide sequence ID" value="NZ_JAUSWP010000004.1"/>
</dbReference>
<dbReference type="InterPro" id="IPR018303">
    <property type="entry name" value="ATPase_P-typ_P_site"/>
</dbReference>
<feature type="transmembrane region" description="Helical" evidence="10">
    <location>
        <begin position="683"/>
        <end position="704"/>
    </location>
</feature>
<evidence type="ECO:0000313" key="12">
    <source>
        <dbReference type="EMBL" id="MDQ0567854.1"/>
    </source>
</evidence>
<feature type="transmembrane region" description="Helical" evidence="10">
    <location>
        <begin position="860"/>
        <end position="880"/>
    </location>
</feature>
<keyword evidence="13" id="KW-1185">Reference proteome</keyword>
<keyword evidence="3" id="KW-1003">Cell membrane</keyword>
<organism evidence="12 13">
    <name type="scientific">Mycoplasma yeatsii</name>
    <dbReference type="NCBI Taxonomy" id="51365"/>
    <lineage>
        <taxon>Bacteria</taxon>
        <taxon>Bacillati</taxon>
        <taxon>Mycoplasmatota</taxon>
        <taxon>Mollicutes</taxon>
        <taxon>Mycoplasmataceae</taxon>
        <taxon>Mycoplasma</taxon>
    </lineage>
</organism>
<evidence type="ECO:0000256" key="1">
    <source>
        <dbReference type="ARBA" id="ARBA00004651"/>
    </source>
</evidence>
<dbReference type="InterPro" id="IPR050510">
    <property type="entry name" value="Cation_transp_ATPase_P-type"/>
</dbReference>
<evidence type="ECO:0000256" key="6">
    <source>
        <dbReference type="ARBA" id="ARBA00022840"/>
    </source>
</evidence>
<dbReference type="EMBL" id="JAUSWP010000004">
    <property type="protein sequence ID" value="MDQ0567854.1"/>
    <property type="molecule type" value="Genomic_DNA"/>
</dbReference>
<comment type="caution">
    <text evidence="12">The sequence shown here is derived from an EMBL/GenBank/DDBJ whole genome shotgun (WGS) entry which is preliminary data.</text>
</comment>
<dbReference type="Gene3D" id="3.40.1110.10">
    <property type="entry name" value="Calcium-transporting ATPase, cytoplasmic domain N"/>
    <property type="match status" value="1"/>
</dbReference>
<dbReference type="SUPFAM" id="SSF81653">
    <property type="entry name" value="Calcium ATPase, transduction domain A"/>
    <property type="match status" value="1"/>
</dbReference>
<comment type="subcellular location">
    <subcellularLocation>
        <location evidence="1">Cell membrane</location>
        <topology evidence="1">Multi-pass membrane protein</topology>
    </subcellularLocation>
</comment>
<proteinExistence type="inferred from homology"/>
<evidence type="ECO:0000256" key="8">
    <source>
        <dbReference type="ARBA" id="ARBA00022989"/>
    </source>
</evidence>
<feature type="transmembrane region" description="Helical" evidence="10">
    <location>
        <begin position="281"/>
        <end position="308"/>
    </location>
</feature>
<dbReference type="InterPro" id="IPR004014">
    <property type="entry name" value="ATPase_P-typ_cation-transptr_N"/>
</dbReference>
<keyword evidence="8 10" id="KW-1133">Transmembrane helix</keyword>
<dbReference type="PRINTS" id="PR00120">
    <property type="entry name" value="HATPASE"/>
</dbReference>
<dbReference type="SMART" id="SM00831">
    <property type="entry name" value="Cation_ATPase_N"/>
    <property type="match status" value="1"/>
</dbReference>
<feature type="transmembrane region" description="Helical" evidence="10">
    <location>
        <begin position="253"/>
        <end position="275"/>
    </location>
</feature>
<dbReference type="PANTHER" id="PTHR43294">
    <property type="entry name" value="SODIUM/POTASSIUM-TRANSPORTING ATPASE SUBUNIT ALPHA"/>
    <property type="match status" value="1"/>
</dbReference>
<feature type="domain" description="Cation-transporting P-type ATPase N-terminal" evidence="11">
    <location>
        <begin position="3"/>
        <end position="77"/>
    </location>
</feature>
<dbReference type="SFLD" id="SFLDG00002">
    <property type="entry name" value="C1.7:_P-type_atpase_like"/>
    <property type="match status" value="1"/>
</dbReference>
<dbReference type="Gene3D" id="2.70.150.10">
    <property type="entry name" value="Calcium-transporting ATPase, cytoplasmic transduction domain A"/>
    <property type="match status" value="1"/>
</dbReference>
<reference evidence="12" key="1">
    <citation type="submission" date="2023-07" db="EMBL/GenBank/DDBJ databases">
        <title>Genomic Encyclopedia of Type Strains, Phase IV (KMG-IV): sequencing the most valuable type-strain genomes for metagenomic binning, comparative biology and taxonomic classification.</title>
        <authorList>
            <person name="Goeker M."/>
        </authorList>
    </citation>
    <scope>NUCLEOTIDE SEQUENCE [LARGE SCALE GENOMIC DNA]</scope>
    <source>
        <strain evidence="12">DSM 22019</strain>
    </source>
</reference>
<dbReference type="Proteomes" id="UP001236620">
    <property type="component" value="Unassembled WGS sequence"/>
</dbReference>
<protein>
    <submittedName>
        <fullName evidence="12">Ca2+-transporting ATPase</fullName>
    </submittedName>
</protein>
<evidence type="ECO:0000259" key="11">
    <source>
        <dbReference type="SMART" id="SM00831"/>
    </source>
</evidence>
<dbReference type="Pfam" id="PF00690">
    <property type="entry name" value="Cation_ATPase_N"/>
    <property type="match status" value="1"/>
</dbReference>
<evidence type="ECO:0000256" key="7">
    <source>
        <dbReference type="ARBA" id="ARBA00022967"/>
    </source>
</evidence>
<feature type="transmembrane region" description="Helical" evidence="10">
    <location>
        <begin position="716"/>
        <end position="735"/>
    </location>
</feature>
<keyword evidence="6" id="KW-0067">ATP-binding</keyword>
<dbReference type="NCBIfam" id="TIGR01494">
    <property type="entry name" value="ATPase_P-type"/>
    <property type="match status" value="3"/>
</dbReference>
<keyword evidence="9 10" id="KW-0472">Membrane</keyword>
<evidence type="ECO:0000256" key="9">
    <source>
        <dbReference type="ARBA" id="ARBA00023136"/>
    </source>
</evidence>
<dbReference type="InterPro" id="IPR008250">
    <property type="entry name" value="ATPase_P-typ_transduc_dom_A_sf"/>
</dbReference>
<dbReference type="InterPro" id="IPR059000">
    <property type="entry name" value="ATPase_P-type_domA"/>
</dbReference>
<feature type="transmembrane region" description="Helical" evidence="10">
    <location>
        <begin position="90"/>
        <end position="106"/>
    </location>
</feature>
<dbReference type="InterPro" id="IPR001757">
    <property type="entry name" value="P_typ_ATPase"/>
</dbReference>
<evidence type="ECO:0000256" key="5">
    <source>
        <dbReference type="ARBA" id="ARBA00022741"/>
    </source>
</evidence>
<dbReference type="PRINTS" id="PR00119">
    <property type="entry name" value="CATATPASE"/>
</dbReference>
<dbReference type="InterPro" id="IPR023214">
    <property type="entry name" value="HAD_sf"/>
</dbReference>
<evidence type="ECO:0000256" key="2">
    <source>
        <dbReference type="ARBA" id="ARBA00005675"/>
    </source>
</evidence>
<name>A0ABU0NFZ3_9MOLU</name>
<dbReference type="InterPro" id="IPR044492">
    <property type="entry name" value="P_typ_ATPase_HD_dom"/>
</dbReference>
<dbReference type="SUPFAM" id="SSF81660">
    <property type="entry name" value="Metal cation-transporting ATPase, ATP-binding domain N"/>
    <property type="match status" value="1"/>
</dbReference>
<evidence type="ECO:0000256" key="10">
    <source>
        <dbReference type="SAM" id="Phobius"/>
    </source>
</evidence>
<dbReference type="PANTHER" id="PTHR43294:SF21">
    <property type="entry name" value="CATION TRANSPORTING ATPASE"/>
    <property type="match status" value="1"/>
</dbReference>
<dbReference type="InterPro" id="IPR023299">
    <property type="entry name" value="ATPase_P-typ_cyto_dom_N"/>
</dbReference>
<sequence>MNDYKTQTLSEVESSLKTDFKNGLTEAEANLRLTKNGKNALPVKKPTPAVVLFLKALARPIQIVLFIAAIISIIAPLIAKHTLKPHFEDFIDFIVIMFVILLDATLETVQEIRARKSVDALKSLSQPKAIVIRDQISREIDATDLVVGDIVVLEAGKYVPAELRLIETSDCMVDESILTGESVSVEKTSDAIKKTKILSDMKNIAFMSTFITSGRAVGVVIETGVNTEIGKISKAVSENEDQTTSLGRKINKFSYLISFIAVVISAFIFLLFLFTGNKNSWANYLMVAITLAIGVIPESLSAIVSITLSFSTKRMVKENVIVKKLESIETLGSVNVICTDKTGTLTQNKMTIEKVIWNNKVINSDEFINLKVNDAKKMFLKALVLPNDSITENGERIGDPTELALVDFAEMMNVDEQKFRKKYKRLDEIPFDSERKLMTTVNSLENNQKVVFTKGALDELLKKCKKIYLDNKIVKLTSDHKREIKKATSTLSDDALRVLGYAFKIISDDDKNYESDLIFIAATGMIDPVRPEAVQAINEARKAGIKVVMITGDHAITALAIGKALDLAYTPYEVLTSEKLEQFSDQELASAIDNIKIFARVNPEHKVRIVQALQNKGYIVSMTGDGVNDAPSLSKADIGVAMGITGTDVAKQAADAILTDDNFKTIIKGVVEGRNVFQKIRRAIVLLLGFNLANVLSIVLISLFLKVSPFEASNILFINLVVDSCLAFGIGMSPLDNSLILLKPQKKNDGILKDIVWPIFQIGLSLSVAQIISFIIAMSATDMNYWMDRTKTKADNWFLFIQNNRNYFLTNPTKLNEFIIFGRTAMFITSVVAPTIFSHLIKLTNWKETRKIDWTVSKPLIVGSSIVLIVSMLAFVIPGVNDTVFGLLSINKQNHLSWSNNNFWILFTSLACALIPTLFMTITDLIQFYSYHLSSRSWENNQKLIAQLVEQDNKTQVLEQDKKKKQTKSKTN</sequence>
<accession>A0ABU0NFZ3</accession>
<evidence type="ECO:0000313" key="13">
    <source>
        <dbReference type="Proteomes" id="UP001236620"/>
    </source>
</evidence>
<keyword evidence="7" id="KW-1278">Translocase</keyword>
<comment type="similarity">
    <text evidence="2">Belongs to the cation transport ATPase (P-type) (TC 3.A.3) family. Type IIA subfamily.</text>
</comment>
<dbReference type="SUPFAM" id="SSF81665">
    <property type="entry name" value="Calcium ATPase, transmembrane domain M"/>
    <property type="match status" value="1"/>
</dbReference>
<dbReference type="SUPFAM" id="SSF56784">
    <property type="entry name" value="HAD-like"/>
    <property type="match status" value="1"/>
</dbReference>
<dbReference type="SFLD" id="SFLDS00003">
    <property type="entry name" value="Haloacid_Dehalogenase"/>
    <property type="match status" value="1"/>
</dbReference>
<keyword evidence="4 10" id="KW-0812">Transmembrane</keyword>
<dbReference type="SFLD" id="SFLDF00027">
    <property type="entry name" value="p-type_atpase"/>
    <property type="match status" value="1"/>
</dbReference>
<dbReference type="Gene3D" id="1.20.1110.10">
    <property type="entry name" value="Calcium-transporting ATPase, transmembrane domain"/>
    <property type="match status" value="1"/>
</dbReference>
<dbReference type="InterPro" id="IPR036412">
    <property type="entry name" value="HAD-like_sf"/>
</dbReference>
<feature type="transmembrane region" description="Helical" evidence="10">
    <location>
        <begin position="61"/>
        <end position="78"/>
    </location>
</feature>
<dbReference type="Pfam" id="PF00689">
    <property type="entry name" value="Cation_ATPase_C"/>
    <property type="match status" value="1"/>
</dbReference>
<feature type="transmembrane region" description="Helical" evidence="10">
    <location>
        <begin position="903"/>
        <end position="926"/>
    </location>
</feature>
<evidence type="ECO:0000256" key="4">
    <source>
        <dbReference type="ARBA" id="ARBA00022692"/>
    </source>
</evidence>
<feature type="transmembrane region" description="Helical" evidence="10">
    <location>
        <begin position="818"/>
        <end position="840"/>
    </location>
</feature>